<protein>
    <submittedName>
        <fullName evidence="3">Phage terminase, large subunit, PBSX family</fullName>
    </submittedName>
</protein>
<dbReference type="Gene3D" id="3.30.420.280">
    <property type="match status" value="1"/>
</dbReference>
<feature type="domain" description="Terminase large subunit gp17-like C-terminal" evidence="2">
    <location>
        <begin position="277"/>
        <end position="397"/>
    </location>
</feature>
<dbReference type="InterPro" id="IPR006437">
    <property type="entry name" value="Phage_terminase_lsu"/>
</dbReference>
<reference evidence="3" key="1">
    <citation type="submission" date="2010-03" db="EMBL/GenBank/DDBJ databases">
        <title>The genome sequence of Ruminococcus sp. 18P13.</title>
        <authorList>
            <consortium name="metaHIT consortium -- http://www.metahit.eu/"/>
            <person name="Pajon A."/>
            <person name="Turner K."/>
            <person name="Parkhill J."/>
            <person name="Bernalier A."/>
        </authorList>
    </citation>
    <scope>NUCLEOTIDE SEQUENCE [LARGE SCALE GENOMIC DNA]</scope>
    <source>
        <strain evidence="3">Type strain: 18P13</strain>
    </source>
</reference>
<dbReference type="RefSeq" id="WP_015558754.1">
    <property type="nucleotide sequence ID" value="NC_021039.1"/>
</dbReference>
<dbReference type="BioCyc" id="RCHA213810:RUM_RS08700-MONOMER"/>
<dbReference type="InterPro" id="IPR027417">
    <property type="entry name" value="P-loop_NTPase"/>
</dbReference>
<gene>
    <name evidence="3" type="ordered locus">RUM_17920</name>
</gene>
<dbReference type="PANTHER" id="PTHR39184:SF1">
    <property type="entry name" value="PBSX PHAGE TERMINASE LARGE SUBUNIT"/>
    <property type="match status" value="1"/>
</dbReference>
<dbReference type="Gene3D" id="3.40.50.300">
    <property type="entry name" value="P-loop containing nucleotide triphosphate hydrolases"/>
    <property type="match status" value="1"/>
</dbReference>
<evidence type="ECO:0000256" key="1">
    <source>
        <dbReference type="ARBA" id="ARBA00022612"/>
    </source>
</evidence>
<name>D4LE03_RUMC1</name>
<proteinExistence type="predicted"/>
<dbReference type="NCBIfam" id="TIGR01547">
    <property type="entry name" value="phage_term_2"/>
    <property type="match status" value="1"/>
</dbReference>
<dbReference type="Proteomes" id="UP000007054">
    <property type="component" value="Chromosome"/>
</dbReference>
<organism evidence="3 4">
    <name type="scientific">Ruminococcus champanellensis (strain DSM 18848 / JCM 17042 / KCTC 15320 / 18P13)</name>
    <dbReference type="NCBI Taxonomy" id="213810"/>
    <lineage>
        <taxon>Bacteria</taxon>
        <taxon>Bacillati</taxon>
        <taxon>Bacillota</taxon>
        <taxon>Clostridia</taxon>
        <taxon>Eubacteriales</taxon>
        <taxon>Oscillospiraceae</taxon>
        <taxon>Ruminococcus</taxon>
    </lineage>
</organism>
<dbReference type="InterPro" id="IPR052380">
    <property type="entry name" value="Viral_DNA_packaging_terminase"/>
</dbReference>
<dbReference type="HOGENOM" id="CLU_042013_1_0_9"/>
<dbReference type="PANTHER" id="PTHR39184">
    <property type="match status" value="1"/>
</dbReference>
<evidence type="ECO:0000313" key="4">
    <source>
        <dbReference type="Proteomes" id="UP000007054"/>
    </source>
</evidence>
<reference evidence="3" key="2">
    <citation type="submission" date="2010-03" db="EMBL/GenBank/DDBJ databases">
        <authorList>
            <person name="Pajon A."/>
        </authorList>
    </citation>
    <scope>NUCLEOTIDE SEQUENCE</scope>
    <source>
        <strain evidence="3">Type strain: 18P13</strain>
    </source>
</reference>
<dbReference type="EMBL" id="FP929052">
    <property type="protein sequence ID" value="CBL17848.1"/>
    <property type="molecule type" value="Genomic_DNA"/>
</dbReference>
<dbReference type="STRING" id="213810.RUM_17920"/>
<keyword evidence="1" id="KW-1188">Viral release from host cell</keyword>
<evidence type="ECO:0000313" key="3">
    <source>
        <dbReference type="EMBL" id="CBL17848.1"/>
    </source>
</evidence>
<dbReference type="PATRIC" id="fig|213810.4.peg.1687"/>
<accession>D4LE03</accession>
<dbReference type="AlphaFoldDB" id="D4LE03"/>
<sequence length="414" mass="48029">MRYKTMSPKQRKAMLWWADPKTTSYNAIICDGSVRSGKTMSMSVGFLIWSLSRFDHQTFALCGKTIDSLKRNVITPLQTWVEGIFEIRQYVSRNYLEITDGSHTNRYYLFGGKDESSAALIQGITLAGAFLDEVALMPRSFVEQAAARCSVSGSRLWFNCNPDSAEHWFYKEWICKKTEKNALHLHFTMQDNYALDKKIRERYERLYTGVFYDRYIKGLWCMAEGLVYPNWSDRYVLHGDIRLSQNVEWYIAIDYGTINPFSAGLWAVSPRNAIRVAEYYYNSKEERTMRTDEEHYAALEQLAGDRPIQHVIVDPSAASFIECIRRHGRFTVRKAHNEVLPGISRTATLIQNGRILIHESCRGILREFALYRWDDKATDKVIKENDHCMDELRYLVNTVLRRTILADIGGDVHD</sequence>
<dbReference type="KEGG" id="rch:RUM_17920"/>
<dbReference type="Pfam" id="PF03237">
    <property type="entry name" value="Terminase_6N"/>
    <property type="match status" value="1"/>
</dbReference>
<keyword evidence="4" id="KW-1185">Reference proteome</keyword>
<dbReference type="Pfam" id="PF17289">
    <property type="entry name" value="Terminase_6C"/>
    <property type="match status" value="1"/>
</dbReference>
<dbReference type="InterPro" id="IPR035421">
    <property type="entry name" value="Terminase_6C"/>
</dbReference>
<evidence type="ECO:0000259" key="2">
    <source>
        <dbReference type="Pfam" id="PF17289"/>
    </source>
</evidence>
<dbReference type="GeneID" id="83156474"/>